<dbReference type="CDD" id="cd13719">
    <property type="entry name" value="PBP2_iGluR_NMDA_Nr1"/>
    <property type="match status" value="1"/>
</dbReference>
<evidence type="ECO:0000256" key="19">
    <source>
        <dbReference type="ARBA" id="ARBA00023257"/>
    </source>
</evidence>
<dbReference type="RefSeq" id="XP_014670217.1">
    <property type="nucleotide sequence ID" value="XM_014814731.1"/>
</dbReference>
<dbReference type="SMART" id="SM00918">
    <property type="entry name" value="Lig_chan-Glu_bd"/>
    <property type="match status" value="1"/>
</dbReference>
<dbReference type="Gene3D" id="3.40.190.10">
    <property type="entry name" value="Periplasmic binding protein-like II"/>
    <property type="match status" value="2"/>
</dbReference>
<evidence type="ECO:0000256" key="20">
    <source>
        <dbReference type="ARBA" id="ARBA00023286"/>
    </source>
</evidence>
<keyword evidence="10" id="KW-0106">Calcium</keyword>
<evidence type="ECO:0000256" key="9">
    <source>
        <dbReference type="ARBA" id="ARBA00022729"/>
    </source>
</evidence>
<keyword evidence="14" id="KW-0406">Ion transport</keyword>
<keyword evidence="18" id="KW-0325">Glycoprotein</keyword>
<evidence type="ECO:0000256" key="11">
    <source>
        <dbReference type="ARBA" id="ARBA00022842"/>
    </source>
</evidence>
<evidence type="ECO:0000256" key="3">
    <source>
        <dbReference type="ARBA" id="ARBA00011106"/>
    </source>
</evidence>
<dbReference type="InterPro" id="IPR018882">
    <property type="entry name" value="CaM-bd_C0_NMDA_rcpt_NR1"/>
</dbReference>
<dbReference type="Pfam" id="PF10613">
    <property type="entry name" value="Lig_chan-Glu_bd"/>
    <property type="match status" value="1"/>
</dbReference>
<evidence type="ECO:0000256" key="6">
    <source>
        <dbReference type="ARBA" id="ARBA00022475"/>
    </source>
</evidence>
<evidence type="ECO:0000313" key="31">
    <source>
        <dbReference type="RefSeq" id="XP_014670217.1"/>
    </source>
</evidence>
<dbReference type="Gene3D" id="1.10.287.70">
    <property type="match status" value="1"/>
</dbReference>
<evidence type="ECO:0000313" key="30">
    <source>
        <dbReference type="Proteomes" id="UP000695022"/>
    </source>
</evidence>
<feature type="transmembrane region" description="Helical" evidence="26">
    <location>
        <begin position="815"/>
        <end position="839"/>
    </location>
</feature>
<evidence type="ECO:0000256" key="17">
    <source>
        <dbReference type="ARBA" id="ARBA00023170"/>
    </source>
</evidence>
<keyword evidence="11" id="KW-0460">Magnesium</keyword>
<comment type="subunit">
    <text evidence="3">Forms a heteromeric NMDA channel with Nmdar2.</text>
</comment>
<dbReference type="PANTHER" id="PTHR18966">
    <property type="entry name" value="IONOTROPIC GLUTAMATE RECEPTOR"/>
    <property type="match status" value="1"/>
</dbReference>
<comment type="function">
    <text evidence="22">NMDA receptor subtype of glutamate-gated ion channels with high calcium permeability and voltage-dependent sensitivity to magnesium. Mediated by glycine. This protein plays a key role in synaptic plasticity, synaptogenesis, excitotoxicity, memory acquisition and learning. It mediates neuronal functions in glutamate neurotransmission. Is involved in the cell surface targeting of NMDA receptors. Plays a role in associative learning and in long-term memory consolidation.</text>
</comment>
<keyword evidence="5" id="KW-0813">Transport</keyword>
<dbReference type="Pfam" id="PF00060">
    <property type="entry name" value="Lig_chan"/>
    <property type="match status" value="1"/>
</dbReference>
<organism evidence="30 31">
    <name type="scientific">Priapulus caudatus</name>
    <name type="common">Priapulid worm</name>
    <dbReference type="NCBI Taxonomy" id="37621"/>
    <lineage>
        <taxon>Eukaryota</taxon>
        <taxon>Metazoa</taxon>
        <taxon>Ecdysozoa</taxon>
        <taxon>Scalidophora</taxon>
        <taxon>Priapulida</taxon>
        <taxon>Priapulimorpha</taxon>
        <taxon>Priapulimorphida</taxon>
        <taxon>Priapulidae</taxon>
        <taxon>Priapulus</taxon>
    </lineage>
</organism>
<keyword evidence="12 26" id="KW-1133">Transmembrane helix</keyword>
<evidence type="ECO:0000256" key="13">
    <source>
        <dbReference type="ARBA" id="ARBA00023018"/>
    </source>
</evidence>
<dbReference type="SUPFAM" id="SSF53850">
    <property type="entry name" value="Periplasmic binding protein-like II"/>
    <property type="match status" value="1"/>
</dbReference>
<protein>
    <recommendedName>
        <fullName evidence="4">Glutamate [NMDA] receptor subunit 1</fullName>
    </recommendedName>
</protein>
<evidence type="ECO:0000256" key="24">
    <source>
        <dbReference type="ARBA" id="ARBA00034105"/>
    </source>
</evidence>
<feature type="compositionally biased region" description="Polar residues" evidence="25">
    <location>
        <begin position="905"/>
        <end position="915"/>
    </location>
</feature>
<keyword evidence="15 26" id="KW-0472">Membrane</keyword>
<evidence type="ECO:0000256" key="23">
    <source>
        <dbReference type="ARBA" id="ARBA00034100"/>
    </source>
</evidence>
<sequence>MLVRLLCAYVLVAVVAPPPVDANPTVFTVAGVLSDPDKQKLFQDVVHRIGDSGILPPGVVFNSTTILMNPNPIRTALSVCDNLIKSKVYAVVVSHSQGNELSPASVSYTCGFYDIPVIGISARDTVFSDKNIHASFLRTLPPYSHQVDVWIKMVALFGWKAVIFIHTNDRDGRSVLGRLHTLAEENGIQIEKTIEYEPGVTNLTHSFLTEAKEANSRIILMYANAEDAAVIYQAAGGVNMTGSGYVWIVSEEALQVPNRPDGILGLHLSHQEEQAHINDSVMVIAGALVNMMNAHENIMEPPNSCGEQNWKTGKTFYKYLINETLDRGMTGRISFDESGDRLDADYEIINIQKGDRQVTVGICSPSNGPKGKRGAELKLKNETTIIWPGGGTEKPEGYIIPTELRVVTIPDVPFVWTRKLEPGENCSKVDGEVYCPRPNASFPGQDVWEEEHCCYGYCIDLLVKLAEKVNFTFQLHLSADEMYGSYDRRNDSTKQEWNGMIGEVVNGQADMIVAPLTINPERADFIDFSKPFKYQGITILEKKMAKASSLTSFLQPFQDSLWLLVLFCVHLVALVLYLLDRFSPFGRFKLPQSDETEEDALNLSTALWFSWGVILNSGIGEGTPRSFSARVLGMVWAGFAMIIVASYTANLAAFLVLDKPQTTITGINDARLRNPQENFIYATVKDSAVDMYFRRQVELSTMYRTMQGNNYRTAEEAIEHVRIGKLNAFIWDSSRLEYEAAKDCDLVTAGELFGRSGYGIGLPRGSSWTDKVTLTVLDFHESGFMEDLDTKYILVHSTDCSMEEDSPATLGLSNMAGVFILVGGGILAGVFLIFIEIAYKRHQMMKEREMEIARAAAERWRGTIEKRKNVRRKMMLKNMQDASRLHGPNGGMSVSYGGMPEKTPFNPSLATQPYQRPSMGRDSSSDRITFKENLV</sequence>
<dbReference type="Pfam" id="PF10562">
    <property type="entry name" value="CaM_bdg_C0"/>
    <property type="match status" value="1"/>
</dbReference>
<evidence type="ECO:0000256" key="10">
    <source>
        <dbReference type="ARBA" id="ARBA00022837"/>
    </source>
</evidence>
<dbReference type="InterPro" id="IPR001320">
    <property type="entry name" value="Iontro_rcpt_C"/>
</dbReference>
<reference evidence="31" key="1">
    <citation type="submission" date="2025-08" db="UniProtKB">
        <authorList>
            <consortium name="RefSeq"/>
        </authorList>
    </citation>
    <scope>IDENTIFICATION</scope>
</reference>
<keyword evidence="13" id="KW-0770">Synapse</keyword>
<dbReference type="Pfam" id="PF01094">
    <property type="entry name" value="ANF_receptor"/>
    <property type="match status" value="2"/>
</dbReference>
<dbReference type="Gene3D" id="3.40.50.2300">
    <property type="match status" value="3"/>
</dbReference>
<dbReference type="CDD" id="cd06379">
    <property type="entry name" value="PBP1_iGluR_NMDA_NR1"/>
    <property type="match status" value="1"/>
</dbReference>
<evidence type="ECO:0000256" key="14">
    <source>
        <dbReference type="ARBA" id="ARBA00023065"/>
    </source>
</evidence>
<evidence type="ECO:0000256" key="12">
    <source>
        <dbReference type="ARBA" id="ARBA00022989"/>
    </source>
</evidence>
<keyword evidence="16" id="KW-1015">Disulfide bond</keyword>
<evidence type="ECO:0000256" key="7">
    <source>
        <dbReference type="ARBA" id="ARBA00022553"/>
    </source>
</evidence>
<evidence type="ECO:0000256" key="8">
    <source>
        <dbReference type="ARBA" id="ARBA00022692"/>
    </source>
</evidence>
<dbReference type="GeneID" id="106811188"/>
<feature type="domain" description="Ionotropic glutamate receptor C-terminal" evidence="28">
    <location>
        <begin position="432"/>
        <end position="792"/>
    </location>
</feature>
<dbReference type="InterPro" id="IPR019594">
    <property type="entry name" value="Glu/Gly-bd"/>
</dbReference>
<dbReference type="SMART" id="SM00079">
    <property type="entry name" value="PBPe"/>
    <property type="match status" value="1"/>
</dbReference>
<keyword evidence="6" id="KW-1003">Cell membrane</keyword>
<dbReference type="InterPro" id="IPR049872">
    <property type="entry name" value="NMDA1-like_ligand-bd"/>
</dbReference>
<evidence type="ECO:0000259" key="29">
    <source>
        <dbReference type="SMART" id="SM00918"/>
    </source>
</evidence>
<dbReference type="SUPFAM" id="SSF81324">
    <property type="entry name" value="Voltage-gated potassium channels"/>
    <property type="match status" value="1"/>
</dbReference>
<evidence type="ECO:0000256" key="27">
    <source>
        <dbReference type="SAM" id="SignalP"/>
    </source>
</evidence>
<keyword evidence="17" id="KW-0675">Receptor</keyword>
<keyword evidence="21" id="KW-0407">Ion channel</keyword>
<keyword evidence="8 26" id="KW-0812">Transmembrane</keyword>
<feature type="transmembrane region" description="Helical" evidence="26">
    <location>
        <begin position="561"/>
        <end position="579"/>
    </location>
</feature>
<comment type="subcellular location">
    <subcellularLocation>
        <location evidence="1">Cell membrane</location>
        <topology evidence="1">Multi-pass membrane protein</topology>
    </subcellularLocation>
    <subcellularLocation>
        <location evidence="23">Postsynaptic cell membrane</location>
    </subcellularLocation>
    <subcellularLocation>
        <location evidence="24">Postsynaptic density</location>
    </subcellularLocation>
</comment>
<gene>
    <name evidence="31" type="primary">LOC106811188</name>
</gene>
<dbReference type="InterPro" id="IPR001828">
    <property type="entry name" value="ANF_lig-bd_rcpt"/>
</dbReference>
<keyword evidence="20" id="KW-1071">Ligand-gated ion channel</keyword>
<keyword evidence="30" id="KW-1185">Reference proteome</keyword>
<evidence type="ECO:0000256" key="15">
    <source>
        <dbReference type="ARBA" id="ARBA00023136"/>
    </source>
</evidence>
<keyword evidence="7" id="KW-0597">Phosphoprotein</keyword>
<evidence type="ECO:0000256" key="4">
    <source>
        <dbReference type="ARBA" id="ARBA00015895"/>
    </source>
</evidence>
<evidence type="ECO:0000256" key="16">
    <source>
        <dbReference type="ARBA" id="ARBA00023157"/>
    </source>
</evidence>
<proteinExistence type="inferred from homology"/>
<comment type="similarity">
    <text evidence="2">Belongs to the glutamate-gated ion channel (TC 1.A.10.1) family.</text>
</comment>
<dbReference type="Proteomes" id="UP000695022">
    <property type="component" value="Unplaced"/>
</dbReference>
<feature type="transmembrane region" description="Helical" evidence="26">
    <location>
        <begin position="635"/>
        <end position="657"/>
    </location>
</feature>
<dbReference type="InterPro" id="IPR028082">
    <property type="entry name" value="Peripla_BP_I"/>
</dbReference>
<keyword evidence="9 27" id="KW-0732">Signal</keyword>
<feature type="signal peptide" evidence="27">
    <location>
        <begin position="1"/>
        <end position="22"/>
    </location>
</feature>
<dbReference type="SUPFAM" id="SSF53822">
    <property type="entry name" value="Periplasmic binding protein-like I"/>
    <property type="match status" value="1"/>
</dbReference>
<feature type="domain" description="Ionotropic glutamate receptor L-glutamate and glycine-binding" evidence="29">
    <location>
        <begin position="439"/>
        <end position="506"/>
    </location>
</feature>
<evidence type="ECO:0000256" key="21">
    <source>
        <dbReference type="ARBA" id="ARBA00023303"/>
    </source>
</evidence>
<evidence type="ECO:0000256" key="22">
    <source>
        <dbReference type="ARBA" id="ARBA00024675"/>
    </source>
</evidence>
<dbReference type="PRINTS" id="PR00177">
    <property type="entry name" value="NMDARECEPTOR"/>
</dbReference>
<dbReference type="InterPro" id="IPR049873">
    <property type="entry name" value="NMDA1-like_N"/>
</dbReference>
<evidence type="ECO:0000256" key="1">
    <source>
        <dbReference type="ARBA" id="ARBA00004651"/>
    </source>
</evidence>
<dbReference type="InterPro" id="IPR001508">
    <property type="entry name" value="Iono_Glu_rcpt_met"/>
</dbReference>
<feature type="chain" id="PRO_5046884456" description="Glutamate [NMDA] receptor subunit 1" evidence="27">
    <location>
        <begin position="23"/>
        <end position="935"/>
    </location>
</feature>
<name>A0ABM1EDE6_PRICU</name>
<dbReference type="InterPro" id="IPR015683">
    <property type="entry name" value="Ionotropic_Glu_rcpt"/>
</dbReference>
<evidence type="ECO:0000256" key="5">
    <source>
        <dbReference type="ARBA" id="ARBA00022448"/>
    </source>
</evidence>
<keyword evidence="19" id="KW-0628">Postsynaptic cell membrane</keyword>
<accession>A0ABM1EDE6</accession>
<evidence type="ECO:0000256" key="26">
    <source>
        <dbReference type="SAM" id="Phobius"/>
    </source>
</evidence>
<evidence type="ECO:0000256" key="2">
    <source>
        <dbReference type="ARBA" id="ARBA00008685"/>
    </source>
</evidence>
<evidence type="ECO:0000256" key="18">
    <source>
        <dbReference type="ARBA" id="ARBA00023180"/>
    </source>
</evidence>
<evidence type="ECO:0000256" key="25">
    <source>
        <dbReference type="SAM" id="MobiDB-lite"/>
    </source>
</evidence>
<feature type="region of interest" description="Disordered" evidence="25">
    <location>
        <begin position="886"/>
        <end position="935"/>
    </location>
</feature>
<evidence type="ECO:0000259" key="28">
    <source>
        <dbReference type="SMART" id="SM00079"/>
    </source>
</evidence>
<feature type="compositionally biased region" description="Basic and acidic residues" evidence="25">
    <location>
        <begin position="923"/>
        <end position="935"/>
    </location>
</feature>